<accession>A0A6A3CZH8</accession>
<dbReference type="Proteomes" id="UP000436088">
    <property type="component" value="Unassembled WGS sequence"/>
</dbReference>
<evidence type="ECO:0000313" key="4">
    <source>
        <dbReference type="Proteomes" id="UP000436088"/>
    </source>
</evidence>
<keyword evidence="4" id="KW-1185">Reference proteome</keyword>
<dbReference type="InterPro" id="IPR032691">
    <property type="entry name" value="Mon2/Sec7/BIG1-like_HUS"/>
</dbReference>
<dbReference type="EMBL" id="VEPZ02000145">
    <property type="protein sequence ID" value="KAE8732509.1"/>
    <property type="molecule type" value="Genomic_DNA"/>
</dbReference>
<gene>
    <name evidence="3" type="ORF">F3Y22_tig00001869pilonHSYRG00011</name>
</gene>
<organism evidence="3 4">
    <name type="scientific">Hibiscus syriacus</name>
    <name type="common">Rose of Sharon</name>
    <dbReference type="NCBI Taxonomy" id="106335"/>
    <lineage>
        <taxon>Eukaryota</taxon>
        <taxon>Viridiplantae</taxon>
        <taxon>Streptophyta</taxon>
        <taxon>Embryophyta</taxon>
        <taxon>Tracheophyta</taxon>
        <taxon>Spermatophyta</taxon>
        <taxon>Magnoliopsida</taxon>
        <taxon>eudicotyledons</taxon>
        <taxon>Gunneridae</taxon>
        <taxon>Pentapetalae</taxon>
        <taxon>rosids</taxon>
        <taxon>malvids</taxon>
        <taxon>Malvales</taxon>
        <taxon>Malvaceae</taxon>
        <taxon>Malvoideae</taxon>
        <taxon>Hibiscus</taxon>
    </lineage>
</organism>
<dbReference type="Pfam" id="PF12783">
    <property type="entry name" value="Sec7-like_HUS"/>
    <property type="match status" value="1"/>
</dbReference>
<evidence type="ECO:0000313" key="3">
    <source>
        <dbReference type="EMBL" id="KAE8732509.1"/>
    </source>
</evidence>
<keyword evidence="1" id="KW-0344">Guanine-nucleotide releasing factor</keyword>
<protein>
    <recommendedName>
        <fullName evidence="2">Mon2/Sec7/BIG1-like HUS domain-containing protein</fullName>
    </recommendedName>
</protein>
<reference evidence="3" key="1">
    <citation type="submission" date="2019-09" db="EMBL/GenBank/DDBJ databases">
        <title>Draft genome information of white flower Hibiscus syriacus.</title>
        <authorList>
            <person name="Kim Y.-M."/>
        </authorList>
    </citation>
    <scope>NUCLEOTIDE SEQUENCE [LARGE SCALE GENOMIC DNA]</scope>
    <source>
        <strain evidence="3">YM2019G1</strain>
    </source>
</reference>
<comment type="caution">
    <text evidence="3">The sequence shown here is derived from an EMBL/GenBank/DDBJ whole genome shotgun (WGS) entry which is preliminary data.</text>
</comment>
<dbReference type="GO" id="GO:0005802">
    <property type="term" value="C:trans-Golgi network"/>
    <property type="evidence" value="ECO:0007669"/>
    <property type="project" value="TreeGrafter"/>
</dbReference>
<proteinExistence type="predicted"/>
<evidence type="ECO:0000259" key="2">
    <source>
        <dbReference type="Pfam" id="PF12783"/>
    </source>
</evidence>
<dbReference type="PANTHER" id="PTHR10663:SF108">
    <property type="entry name" value="BREFELDIN A-INHIBITED GUANINE NUCLEOTIDE-EXCHANGE PROTEIN 1"/>
    <property type="match status" value="1"/>
</dbReference>
<sequence>MLILRVLENVLQPSFVQKTTVLDMLEKIVGDSQIIIDIFVNFDCDADSPNIFERVVNGLLKTSLGPSPDSTTTFSAVQDITSRHESVKCLVGIIKSMGAWMDGHLKIVDSILHKSSEDDTSAERHSTLTAEDGTRPDCELHLEMNSELSDAATLEQSRSHKMEPQKGISLFNRNTVMNEREEQDEEFRIEARELGEMKEGLGIVKRGIGELGILIPKAKTENNYLEMDTCIRVRIGQGTWA</sequence>
<dbReference type="PANTHER" id="PTHR10663">
    <property type="entry name" value="GUANYL-NUCLEOTIDE EXCHANGE FACTOR"/>
    <property type="match status" value="1"/>
</dbReference>
<name>A0A6A3CZH8_HIBSY</name>
<dbReference type="AlphaFoldDB" id="A0A6A3CZH8"/>
<dbReference type="GO" id="GO:0005085">
    <property type="term" value="F:guanyl-nucleotide exchange factor activity"/>
    <property type="evidence" value="ECO:0007669"/>
    <property type="project" value="UniProtKB-KW"/>
</dbReference>
<evidence type="ECO:0000256" key="1">
    <source>
        <dbReference type="ARBA" id="ARBA00022658"/>
    </source>
</evidence>
<feature type="domain" description="Mon2/Sec7/BIG1-like HUS" evidence="2">
    <location>
        <begin position="2"/>
        <end position="51"/>
    </location>
</feature>